<evidence type="ECO:0000313" key="3">
    <source>
        <dbReference type="EMBL" id="PWC07359.1"/>
    </source>
</evidence>
<dbReference type="RefSeq" id="WP_108962671.1">
    <property type="nucleotide sequence ID" value="NZ_QEFB01000005.1"/>
</dbReference>
<proteinExistence type="predicted"/>
<dbReference type="AlphaFoldDB" id="A0A2U1TEP7"/>
<dbReference type="InterPro" id="IPR003779">
    <property type="entry name" value="CMD-like"/>
</dbReference>
<dbReference type="PANTHER" id="PTHR34846:SF10">
    <property type="entry name" value="CYTOPLASMIC PROTEIN"/>
    <property type="match status" value="1"/>
</dbReference>
<reference evidence="4" key="1">
    <citation type="submission" date="2018-04" db="EMBL/GenBank/DDBJ databases">
        <authorList>
            <person name="Liu S."/>
            <person name="Wang Z."/>
            <person name="Li J."/>
        </authorList>
    </citation>
    <scope>NUCLEOTIDE SEQUENCE [LARGE SCALE GENOMIC DNA]</scope>
    <source>
        <strain evidence="4">622</strain>
    </source>
</reference>
<dbReference type="Proteomes" id="UP000244962">
    <property type="component" value="Unassembled WGS sequence"/>
</dbReference>
<gene>
    <name evidence="3" type="ORF">DF223_06990</name>
</gene>
<feature type="region of interest" description="Disordered" evidence="1">
    <location>
        <begin position="154"/>
        <end position="179"/>
    </location>
</feature>
<protein>
    <recommendedName>
        <fullName evidence="2">Carboxymuconolactone decarboxylase-like domain-containing protein</fullName>
    </recommendedName>
</protein>
<dbReference type="NCBIfam" id="TIGR00778">
    <property type="entry name" value="ahpD_dom"/>
    <property type="match status" value="1"/>
</dbReference>
<keyword evidence="4" id="KW-1185">Reference proteome</keyword>
<dbReference type="InterPro" id="IPR029032">
    <property type="entry name" value="AhpD-like"/>
</dbReference>
<dbReference type="GO" id="GO:0051920">
    <property type="term" value="F:peroxiredoxin activity"/>
    <property type="evidence" value="ECO:0007669"/>
    <property type="project" value="InterPro"/>
</dbReference>
<evidence type="ECO:0000256" key="1">
    <source>
        <dbReference type="SAM" id="MobiDB-lite"/>
    </source>
</evidence>
<accession>A0A2U1TEP7</accession>
<dbReference type="EMBL" id="QEFB01000005">
    <property type="protein sequence ID" value="PWC07359.1"/>
    <property type="molecule type" value="Genomic_DNA"/>
</dbReference>
<dbReference type="Pfam" id="PF02627">
    <property type="entry name" value="CMD"/>
    <property type="match status" value="1"/>
</dbReference>
<dbReference type="Gene3D" id="1.20.1290.10">
    <property type="entry name" value="AhpD-like"/>
    <property type="match status" value="1"/>
</dbReference>
<comment type="caution">
    <text evidence="3">The sequence shown here is derived from an EMBL/GenBank/DDBJ whole genome shotgun (WGS) entry which is preliminary data.</text>
</comment>
<evidence type="ECO:0000313" key="4">
    <source>
        <dbReference type="Proteomes" id="UP000244962"/>
    </source>
</evidence>
<evidence type="ECO:0000259" key="2">
    <source>
        <dbReference type="Pfam" id="PF02627"/>
    </source>
</evidence>
<dbReference type="PANTHER" id="PTHR34846">
    <property type="entry name" value="4-CARBOXYMUCONOLACTONE DECARBOXYLASE FAMILY PROTEIN (AFU_ORTHOLOGUE AFUA_6G11590)"/>
    <property type="match status" value="1"/>
</dbReference>
<feature type="domain" description="Carboxymuconolactone decarboxylase-like" evidence="2">
    <location>
        <begin position="18"/>
        <end position="99"/>
    </location>
</feature>
<sequence length="179" mass="19270">MTKAARVHLSKTFPSVYEKLAALSTEVGQVARDNGIEPLLSELVQMRASQITGCAYCLRVHTKKALALGEATERLTVLPAWREAGLYSERERAALALCEAMTLISDGHVSDEVYEAARAVFSEKEFAALSWVIVSINAFNRVAVTSRYLVDPVPAESPGPAHPGSPDNHAEAPATQPAP</sequence>
<organism evidence="3 4">
    <name type="scientific">Mycetocola zhujimingii</name>
    <dbReference type="NCBI Taxonomy" id="2079792"/>
    <lineage>
        <taxon>Bacteria</taxon>
        <taxon>Bacillati</taxon>
        <taxon>Actinomycetota</taxon>
        <taxon>Actinomycetes</taxon>
        <taxon>Micrococcales</taxon>
        <taxon>Microbacteriaceae</taxon>
        <taxon>Mycetocola</taxon>
    </lineage>
</organism>
<dbReference type="InterPro" id="IPR004675">
    <property type="entry name" value="AhpD_core"/>
</dbReference>
<name>A0A2U1TEP7_9MICO</name>
<dbReference type="SUPFAM" id="SSF69118">
    <property type="entry name" value="AhpD-like"/>
    <property type="match status" value="1"/>
</dbReference>